<dbReference type="GO" id="GO:0005975">
    <property type="term" value="P:carbohydrate metabolic process"/>
    <property type="evidence" value="ECO:0007669"/>
    <property type="project" value="InterPro"/>
</dbReference>
<evidence type="ECO:0000256" key="1">
    <source>
        <dbReference type="ARBA" id="ARBA00022723"/>
    </source>
</evidence>
<dbReference type="InterPro" id="IPR017853">
    <property type="entry name" value="GH"/>
</dbReference>
<proteinExistence type="predicted"/>
<feature type="domain" description="Glycoside hydrolase family 42 N-terminal" evidence="5">
    <location>
        <begin position="60"/>
        <end position="218"/>
    </location>
</feature>
<evidence type="ECO:0000313" key="7">
    <source>
        <dbReference type="EMBL" id="PXV66332.1"/>
    </source>
</evidence>
<dbReference type="InterPro" id="IPR013529">
    <property type="entry name" value="Glyco_hydro_42_N"/>
</dbReference>
<gene>
    <name evidence="7" type="ORF">CLV62_10583</name>
</gene>
<evidence type="ECO:0000313" key="8">
    <source>
        <dbReference type="Proteomes" id="UP000247973"/>
    </source>
</evidence>
<evidence type="ECO:0000256" key="2">
    <source>
        <dbReference type="ARBA" id="ARBA00022801"/>
    </source>
</evidence>
<protein>
    <submittedName>
        <fullName evidence="7">Beta-galactosidase GanA</fullName>
    </submittedName>
</protein>
<keyword evidence="3" id="KW-0862">Zinc</keyword>
<dbReference type="InterPro" id="IPR003476">
    <property type="entry name" value="Glyco_hydro_42"/>
</dbReference>
<dbReference type="GO" id="GO:0004565">
    <property type="term" value="F:beta-galactosidase activity"/>
    <property type="evidence" value="ECO:0007669"/>
    <property type="project" value="InterPro"/>
</dbReference>
<dbReference type="Gene3D" id="3.20.20.80">
    <property type="entry name" value="Glycosidases"/>
    <property type="match status" value="1"/>
</dbReference>
<evidence type="ECO:0000256" key="4">
    <source>
        <dbReference type="ARBA" id="ARBA00023295"/>
    </source>
</evidence>
<evidence type="ECO:0000259" key="6">
    <source>
        <dbReference type="Pfam" id="PF18120"/>
    </source>
</evidence>
<feature type="domain" description="DUF5597" evidence="6">
    <location>
        <begin position="390"/>
        <end position="523"/>
    </location>
</feature>
<organism evidence="7 8">
    <name type="scientific">Dysgonomonas alginatilytica</name>
    <dbReference type="NCBI Taxonomy" id="1605892"/>
    <lineage>
        <taxon>Bacteria</taxon>
        <taxon>Pseudomonadati</taxon>
        <taxon>Bacteroidota</taxon>
        <taxon>Bacteroidia</taxon>
        <taxon>Bacteroidales</taxon>
        <taxon>Dysgonomonadaceae</taxon>
        <taxon>Dysgonomonas</taxon>
    </lineage>
</organism>
<comment type="caution">
    <text evidence="7">The sequence shown here is derived from an EMBL/GenBank/DDBJ whole genome shotgun (WGS) entry which is preliminary data.</text>
</comment>
<reference evidence="7 8" key="1">
    <citation type="submission" date="2018-03" db="EMBL/GenBank/DDBJ databases">
        <title>Genomic Encyclopedia of Archaeal and Bacterial Type Strains, Phase II (KMG-II): from individual species to whole genera.</title>
        <authorList>
            <person name="Goeker M."/>
        </authorList>
    </citation>
    <scope>NUCLEOTIDE SEQUENCE [LARGE SCALE GENOMIC DNA]</scope>
    <source>
        <strain evidence="7 8">DSM 100214</strain>
    </source>
</reference>
<dbReference type="InterPro" id="IPR040719">
    <property type="entry name" value="DUF5597"/>
</dbReference>
<keyword evidence="2" id="KW-0378">Hydrolase</keyword>
<dbReference type="GO" id="GO:0009341">
    <property type="term" value="C:beta-galactosidase complex"/>
    <property type="evidence" value="ECO:0007669"/>
    <property type="project" value="InterPro"/>
</dbReference>
<keyword evidence="4" id="KW-0326">Glycosidase</keyword>
<dbReference type="SUPFAM" id="SSF51445">
    <property type="entry name" value="(Trans)glycosidases"/>
    <property type="match status" value="1"/>
</dbReference>
<evidence type="ECO:0000256" key="3">
    <source>
        <dbReference type="ARBA" id="ARBA00022833"/>
    </source>
</evidence>
<accession>A0A2V3PTC2</accession>
<dbReference type="Proteomes" id="UP000247973">
    <property type="component" value="Unassembled WGS sequence"/>
</dbReference>
<name>A0A2V3PTC2_9BACT</name>
<dbReference type="AlphaFoldDB" id="A0A2V3PTC2"/>
<dbReference type="Pfam" id="PF18120">
    <property type="entry name" value="DUF5597"/>
    <property type="match status" value="1"/>
</dbReference>
<dbReference type="RefSeq" id="WP_110309992.1">
    <property type="nucleotide sequence ID" value="NZ_QICL01000005.1"/>
</dbReference>
<dbReference type="Gene3D" id="2.60.220.20">
    <property type="entry name" value="putative beta-Galactosidase from caulobacter crescentus"/>
    <property type="match status" value="1"/>
</dbReference>
<dbReference type="EMBL" id="QICL01000005">
    <property type="protein sequence ID" value="PXV66332.1"/>
    <property type="molecule type" value="Genomic_DNA"/>
</dbReference>
<sequence length="540" mass="61873">MKIKCIAFALFFLLTIVAEARKIPHLQKKGTATQLIVEDNPFLILGGELGNSTASSLEDMKRVSEKLQKMQLNTMLVPAYWELIEAEEGKYDYTLVDGAIELARKHNLKIVFLWFGVWKNSMSCYAPMWVKENYLKYPRAVTKSGKSLEILSAFNQNNLEIDKRAFKHFMNHLAEVDKSQQTIIMVQVENEIGMIEDARDYSKEANKLFTSDVPKQLTDYLVKNKQSLRPQLLERWEKNGFKTKGIWTELFGEGLETDELFMAWNYGLFIQEVAQTGKNAYNLPMYLNAALNSRERKPGAYPSAGPLAHLLDIWRASAPAIDFLAPDIYDPGFTDWCKQYQVNGNPLFIPEIRLEDGNAARVFYAFGEHDAMGFSPFFIESPANPEEYPLTKSYKVLRQILPLLAEKQGENKTNGFWFDSEVKERTVERNGYTFTFKHDYTLGWNPLAKDGSKWPETGALIIELSKNEYLVAGTGIVVTFGNTKKDGTETGIGFIDEVEFKDGKMIPLRRMNGDQNHQGRHLRIPTGEWNIQYVKLYDYK</sequence>
<dbReference type="PANTHER" id="PTHR36447:SF2">
    <property type="entry name" value="BETA-GALACTOSIDASE YESZ"/>
    <property type="match status" value="1"/>
</dbReference>
<keyword evidence="1" id="KW-0479">Metal-binding</keyword>
<keyword evidence="8" id="KW-1185">Reference proteome</keyword>
<dbReference type="Pfam" id="PF02449">
    <property type="entry name" value="Glyco_hydro_42"/>
    <property type="match status" value="1"/>
</dbReference>
<dbReference type="GO" id="GO:0046872">
    <property type="term" value="F:metal ion binding"/>
    <property type="evidence" value="ECO:0007669"/>
    <property type="project" value="UniProtKB-KW"/>
</dbReference>
<evidence type="ECO:0000259" key="5">
    <source>
        <dbReference type="Pfam" id="PF02449"/>
    </source>
</evidence>
<dbReference type="PANTHER" id="PTHR36447">
    <property type="entry name" value="BETA-GALACTOSIDASE GANA"/>
    <property type="match status" value="1"/>
</dbReference>
<dbReference type="OrthoDB" id="9800974at2"/>